<dbReference type="NCBIfam" id="NF006765">
    <property type="entry name" value="PRK09287.1"/>
    <property type="match status" value="1"/>
</dbReference>
<reference evidence="17 18" key="1">
    <citation type="submission" date="2019-05" db="EMBL/GenBank/DDBJ databases">
        <authorList>
            <person name="Pankratov T."/>
            <person name="Grouzdev D."/>
        </authorList>
    </citation>
    <scope>NUCLEOTIDE SEQUENCE [LARGE SCALE GENOMIC DNA]</scope>
    <source>
        <strain evidence="17 18">KEBCLARHB70R</strain>
    </source>
</reference>
<evidence type="ECO:0000256" key="3">
    <source>
        <dbReference type="ARBA" id="ARBA00008419"/>
    </source>
</evidence>
<comment type="function">
    <text evidence="1 11">Catalyzes the oxidative decarboxylation of 6-phosphogluconate to ribulose 5-phosphate and CO(2), with concomitant reduction of NADP to NADPH.</text>
</comment>
<evidence type="ECO:0000256" key="1">
    <source>
        <dbReference type="ARBA" id="ARBA00002526"/>
    </source>
</evidence>
<dbReference type="Proteomes" id="UP000305654">
    <property type="component" value="Unassembled WGS sequence"/>
</dbReference>
<dbReference type="GO" id="GO:0050661">
    <property type="term" value="F:NADP binding"/>
    <property type="evidence" value="ECO:0007669"/>
    <property type="project" value="InterPro"/>
</dbReference>
<dbReference type="InterPro" id="IPR006113">
    <property type="entry name" value="6PGDH_Gnd/GntZ"/>
</dbReference>
<protein>
    <recommendedName>
        <fullName evidence="6 11">6-phosphogluconate dehydrogenase, decarboxylating</fullName>
        <ecNumber evidence="5 11">1.1.1.44</ecNumber>
    </recommendedName>
</protein>
<dbReference type="GO" id="GO:0004616">
    <property type="term" value="F:phosphogluconate dehydrogenase (decarboxylating) activity"/>
    <property type="evidence" value="ECO:0007669"/>
    <property type="project" value="UniProtKB-EC"/>
</dbReference>
<feature type="binding site" description="in other chain" evidence="13">
    <location>
        <begin position="130"/>
        <end position="132"/>
    </location>
    <ligand>
        <name>substrate</name>
        <note>ligand shared between dimeric partners</note>
    </ligand>
</feature>
<evidence type="ECO:0000256" key="15">
    <source>
        <dbReference type="RuleBase" id="RU000485"/>
    </source>
</evidence>
<dbReference type="PRINTS" id="PR00076">
    <property type="entry name" value="6PGDHDRGNASE"/>
</dbReference>
<dbReference type="PROSITE" id="PS00461">
    <property type="entry name" value="6PGD"/>
    <property type="match status" value="1"/>
</dbReference>
<dbReference type="GO" id="GO:0006098">
    <property type="term" value="P:pentose-phosphate shunt"/>
    <property type="evidence" value="ECO:0007669"/>
    <property type="project" value="UniProtKB-UniPathway"/>
</dbReference>
<comment type="subunit">
    <text evidence="4 11">Homodimer.</text>
</comment>
<dbReference type="OrthoDB" id="9804542at2"/>
<dbReference type="InterPro" id="IPR013328">
    <property type="entry name" value="6PGD_dom2"/>
</dbReference>
<comment type="caution">
    <text evidence="17">The sequence shown here is derived from an EMBL/GenBank/DDBJ whole genome shotgun (WGS) entry which is preliminary data.</text>
</comment>
<feature type="binding site" description="in other chain" evidence="13">
    <location>
        <position position="104"/>
    </location>
    <ligand>
        <name>substrate</name>
        <note>ligand shared between dimeric partners</note>
    </ligand>
</feature>
<evidence type="ECO:0000259" key="16">
    <source>
        <dbReference type="SMART" id="SM01350"/>
    </source>
</evidence>
<proteinExistence type="inferred from homology"/>
<keyword evidence="8 15" id="KW-0311">Gluconate utilization</keyword>
<dbReference type="NCBIfam" id="TIGR00873">
    <property type="entry name" value="gnd"/>
    <property type="match status" value="1"/>
</dbReference>
<feature type="active site" description="Proton donor" evidence="12">
    <location>
        <position position="191"/>
    </location>
</feature>
<dbReference type="EC" id="1.1.1.44" evidence="5 11"/>
<dbReference type="SUPFAM" id="SSF51735">
    <property type="entry name" value="NAD(P)-binding Rossmann-fold domains"/>
    <property type="match status" value="1"/>
</dbReference>
<comment type="catalytic activity">
    <reaction evidence="10 11 15">
        <text>6-phospho-D-gluconate + NADP(+) = D-ribulose 5-phosphate + CO2 + NADPH</text>
        <dbReference type="Rhea" id="RHEA:10116"/>
        <dbReference type="ChEBI" id="CHEBI:16526"/>
        <dbReference type="ChEBI" id="CHEBI:57783"/>
        <dbReference type="ChEBI" id="CHEBI:58121"/>
        <dbReference type="ChEBI" id="CHEBI:58349"/>
        <dbReference type="ChEBI" id="CHEBI:58759"/>
        <dbReference type="EC" id="1.1.1.44"/>
    </reaction>
</comment>
<organism evidence="17 18">
    <name type="scientific">Lichenicoccus roseus</name>
    <dbReference type="NCBI Taxonomy" id="2683649"/>
    <lineage>
        <taxon>Bacteria</taxon>
        <taxon>Pseudomonadati</taxon>
        <taxon>Pseudomonadota</taxon>
        <taxon>Alphaproteobacteria</taxon>
        <taxon>Acetobacterales</taxon>
        <taxon>Acetobacteraceae</taxon>
        <taxon>Lichenicoccus</taxon>
    </lineage>
</organism>
<dbReference type="EMBL" id="VCDI01000001">
    <property type="protein sequence ID" value="TLU74429.1"/>
    <property type="molecule type" value="Genomic_DNA"/>
</dbReference>
<evidence type="ECO:0000256" key="8">
    <source>
        <dbReference type="ARBA" id="ARBA00023064"/>
    </source>
</evidence>
<dbReference type="GO" id="GO:0019521">
    <property type="term" value="P:D-gluconate metabolic process"/>
    <property type="evidence" value="ECO:0007669"/>
    <property type="project" value="UniProtKB-KW"/>
</dbReference>
<feature type="binding site" evidence="14">
    <location>
        <begin position="76"/>
        <end position="78"/>
    </location>
    <ligand>
        <name>NADP(+)</name>
        <dbReference type="ChEBI" id="CHEBI:58349"/>
    </ligand>
</feature>
<evidence type="ECO:0000256" key="2">
    <source>
        <dbReference type="ARBA" id="ARBA00004874"/>
    </source>
</evidence>
<feature type="binding site" evidence="13">
    <location>
        <position position="447"/>
    </location>
    <ligand>
        <name>substrate</name>
        <note>ligand shared between dimeric partners</note>
    </ligand>
</feature>
<evidence type="ECO:0000256" key="13">
    <source>
        <dbReference type="PIRSR" id="PIRSR000109-2"/>
    </source>
</evidence>
<dbReference type="InterPro" id="IPR006183">
    <property type="entry name" value="Pgluconate_DH"/>
</dbReference>
<dbReference type="InterPro" id="IPR006184">
    <property type="entry name" value="6PGdom_BS"/>
</dbReference>
<dbReference type="UniPathway" id="UPA00115">
    <property type="reaction ID" value="UER00410"/>
</dbReference>
<dbReference type="FunFam" id="1.10.1040.10:FF:000002">
    <property type="entry name" value="6-phosphogluconate dehydrogenase, decarboxylating"/>
    <property type="match status" value="1"/>
</dbReference>
<dbReference type="InterPro" id="IPR006114">
    <property type="entry name" value="6PGDH_C"/>
</dbReference>
<name>A0A5R9JBR1_9PROT</name>
<feature type="binding site" evidence="14">
    <location>
        <begin position="34"/>
        <end position="36"/>
    </location>
    <ligand>
        <name>NADP(+)</name>
        <dbReference type="ChEBI" id="CHEBI:58349"/>
    </ligand>
</feature>
<comment type="similarity">
    <text evidence="3 11 15">Belongs to the 6-phosphogluconate dehydrogenase family.</text>
</comment>
<evidence type="ECO:0000256" key="9">
    <source>
        <dbReference type="ARBA" id="ARBA00023126"/>
    </source>
</evidence>
<gene>
    <name evidence="17" type="primary">gndA</name>
    <name evidence="17" type="ORF">FE263_04395</name>
</gene>
<comment type="pathway">
    <text evidence="2 11 15">Carbohydrate degradation; pentose phosphate pathway; D-ribulose 5-phosphate from D-glucose 6-phosphate (oxidative stage): step 3/3.</text>
</comment>
<dbReference type="InterPro" id="IPR036291">
    <property type="entry name" value="NAD(P)-bd_dom_sf"/>
</dbReference>
<evidence type="ECO:0000256" key="6">
    <source>
        <dbReference type="ARBA" id="ARBA00018193"/>
    </source>
</evidence>
<dbReference type="FunFam" id="3.40.50.720:FF:000007">
    <property type="entry name" value="6-phosphogluconate dehydrogenase, decarboxylating"/>
    <property type="match status" value="1"/>
</dbReference>
<feature type="binding site" evidence="13">
    <location>
        <position position="453"/>
    </location>
    <ligand>
        <name>substrate</name>
        <note>ligand shared between dimeric partners</note>
    </ligand>
</feature>
<keyword evidence="7 11" id="KW-0560">Oxidoreductase</keyword>
<dbReference type="SUPFAM" id="SSF48179">
    <property type="entry name" value="6-phosphogluconate dehydrogenase C-terminal domain-like"/>
    <property type="match status" value="1"/>
</dbReference>
<dbReference type="RefSeq" id="WP_138324679.1">
    <property type="nucleotide sequence ID" value="NZ_VCDI01000001.1"/>
</dbReference>
<evidence type="ECO:0000313" key="18">
    <source>
        <dbReference type="Proteomes" id="UP000305654"/>
    </source>
</evidence>
<dbReference type="Pfam" id="PF03446">
    <property type="entry name" value="NAD_binding_2"/>
    <property type="match status" value="1"/>
</dbReference>
<dbReference type="Gene3D" id="3.40.50.720">
    <property type="entry name" value="NAD(P)-binding Rossmann-like Domain"/>
    <property type="match status" value="1"/>
</dbReference>
<evidence type="ECO:0000256" key="5">
    <source>
        <dbReference type="ARBA" id="ARBA00013011"/>
    </source>
</evidence>
<dbReference type="InterPro" id="IPR006115">
    <property type="entry name" value="6PGDH_NADP-bd"/>
</dbReference>
<keyword evidence="18" id="KW-1185">Reference proteome</keyword>
<feature type="binding site" evidence="14">
    <location>
        <position position="104"/>
    </location>
    <ligand>
        <name>NADP(+)</name>
        <dbReference type="ChEBI" id="CHEBI:58349"/>
    </ligand>
</feature>
<sequence length="477" mass="51723">MTELADLGVTGLAVMGANLARNAARKGLRVALHNRTDEKTDRLVAEHGGEGDFRPSHSVADFVASLAVPRVVIIMVKAGKPVDGVIEELAEHMQPGDIIVDGGNSLFEDTRRRAATLAERQLHFVGMGISGGEEGALEGPSMMPGGSKEAWDRIAPMVTRMAVSVDGTPCCAYMGPDGAGHYVKMVHNGIEYADMQLITEAYDLLRTVYGRSAAEIGEIFAGWKSGDLDSYLIEITAAVLAKKDPATGNALVDMIVDEAEQKGTGRWTAQSALELGVPITAITEAVFARALSGRPAQRRAAEKALGGLRIEPRQAGQAEIDKIRDALYASKIIAYAQGFEQLAVASRQYDWNLNPGLIATIWRGGCIIRARFLDRIREGYDSHPDAPSLLLQDYFRDAVLKAEQAWRDVVVLAVQNGVAVPAFASSLAYYDGVRRARGPANLLQGLRDYFGAHTYRRTDREGSYHIRWSQDGTEIKG</sequence>
<dbReference type="SMART" id="SM01350">
    <property type="entry name" value="6PGD"/>
    <property type="match status" value="1"/>
</dbReference>
<feature type="binding site" description="in other chain" evidence="13">
    <location>
        <begin position="187"/>
        <end position="188"/>
    </location>
    <ligand>
        <name>substrate</name>
        <note>ligand shared between dimeric partners</note>
    </ligand>
</feature>
<evidence type="ECO:0000313" key="17">
    <source>
        <dbReference type="EMBL" id="TLU74429.1"/>
    </source>
</evidence>
<dbReference type="Gene3D" id="1.20.5.320">
    <property type="entry name" value="6-Phosphogluconate Dehydrogenase, domain 3"/>
    <property type="match status" value="1"/>
</dbReference>
<feature type="binding site" description="in other chain" evidence="13">
    <location>
        <position position="262"/>
    </location>
    <ligand>
        <name>substrate</name>
        <note>ligand shared between dimeric partners</note>
    </ligand>
</feature>
<keyword evidence="11 15" id="KW-0521">NADP</keyword>
<evidence type="ECO:0000256" key="11">
    <source>
        <dbReference type="PIRNR" id="PIRNR000109"/>
    </source>
</evidence>
<feature type="domain" description="6-phosphogluconate dehydrogenase C-terminal" evidence="16">
    <location>
        <begin position="180"/>
        <end position="469"/>
    </location>
</feature>
<accession>A0A5R9JBR1</accession>
<dbReference type="Pfam" id="PF00393">
    <property type="entry name" value="6PGD"/>
    <property type="match status" value="1"/>
</dbReference>
<feature type="binding site" description="in other chain" evidence="13">
    <location>
        <position position="289"/>
    </location>
    <ligand>
        <name>substrate</name>
        <note>ligand shared between dimeric partners</note>
    </ligand>
</feature>
<keyword evidence="9 11" id="KW-0570">Pentose shunt</keyword>
<dbReference type="Gene3D" id="1.10.1040.10">
    <property type="entry name" value="N-(1-d-carboxylethyl)-l-norvaline Dehydrogenase, domain 2"/>
    <property type="match status" value="1"/>
</dbReference>
<evidence type="ECO:0000256" key="12">
    <source>
        <dbReference type="PIRSR" id="PIRSR000109-1"/>
    </source>
</evidence>
<dbReference type="PANTHER" id="PTHR11811">
    <property type="entry name" value="6-PHOSPHOGLUCONATE DEHYDROGENASE"/>
    <property type="match status" value="1"/>
</dbReference>
<feature type="binding site" evidence="14">
    <location>
        <begin position="11"/>
        <end position="16"/>
    </location>
    <ligand>
        <name>NADP(+)</name>
        <dbReference type="ChEBI" id="CHEBI:58349"/>
    </ligand>
</feature>
<dbReference type="PIRSF" id="PIRSF000109">
    <property type="entry name" value="6PGD"/>
    <property type="match status" value="1"/>
</dbReference>
<evidence type="ECO:0000256" key="14">
    <source>
        <dbReference type="PIRSR" id="PIRSR000109-3"/>
    </source>
</evidence>
<evidence type="ECO:0000256" key="4">
    <source>
        <dbReference type="ARBA" id="ARBA00011738"/>
    </source>
</evidence>
<feature type="active site" description="Proton acceptor" evidence="12">
    <location>
        <position position="184"/>
    </location>
</feature>
<evidence type="ECO:0000256" key="7">
    <source>
        <dbReference type="ARBA" id="ARBA00023002"/>
    </source>
</evidence>
<evidence type="ECO:0000256" key="10">
    <source>
        <dbReference type="ARBA" id="ARBA00048640"/>
    </source>
</evidence>
<feature type="binding site" description="in other chain" evidence="13">
    <location>
        <position position="192"/>
    </location>
    <ligand>
        <name>substrate</name>
        <note>ligand shared between dimeric partners</note>
    </ligand>
</feature>
<dbReference type="InterPro" id="IPR008927">
    <property type="entry name" value="6-PGluconate_DH-like_C_sf"/>
</dbReference>
<dbReference type="AlphaFoldDB" id="A0A5R9JBR1"/>